<dbReference type="PANTHER" id="PTHR43201">
    <property type="entry name" value="ACYL-COA SYNTHETASE"/>
    <property type="match status" value="1"/>
</dbReference>
<dbReference type="InterPro" id="IPR025110">
    <property type="entry name" value="AMP-bd_C"/>
</dbReference>
<evidence type="ECO:0000256" key="2">
    <source>
        <dbReference type="ARBA" id="ARBA00022598"/>
    </source>
</evidence>
<dbReference type="GO" id="GO:0006631">
    <property type="term" value="P:fatty acid metabolic process"/>
    <property type="evidence" value="ECO:0007669"/>
    <property type="project" value="TreeGrafter"/>
</dbReference>
<comment type="function">
    <text evidence="3">Acyl-CoA synthases catalyze the initial reaction in fatty acid metabolism, by forming a thioester with CoA. Has some preference toward medium-chain substrates. Plays a role in adipocyte differentiation.</text>
</comment>
<dbReference type="InterPro" id="IPR000873">
    <property type="entry name" value="AMP-dep_synth/lig_dom"/>
</dbReference>
<protein>
    <recommendedName>
        <fullName evidence="5">Medium-chain acyl-CoA ligase ACSF2, mitochondrial</fullName>
        <ecNumber evidence="4">6.2.1.2</ecNumber>
    </recommendedName>
</protein>
<feature type="domain" description="AMP-dependent synthetase/ligase" evidence="8">
    <location>
        <begin position="53"/>
        <end position="423"/>
    </location>
</feature>
<accession>A0A8S2D3D5</accession>
<dbReference type="GO" id="GO:0031956">
    <property type="term" value="F:medium-chain fatty acid-CoA ligase activity"/>
    <property type="evidence" value="ECO:0007669"/>
    <property type="project" value="UniProtKB-EC"/>
</dbReference>
<evidence type="ECO:0000256" key="5">
    <source>
        <dbReference type="ARBA" id="ARBA00039638"/>
    </source>
</evidence>
<evidence type="ECO:0000259" key="9">
    <source>
        <dbReference type="Pfam" id="PF13193"/>
    </source>
</evidence>
<dbReference type="AlphaFoldDB" id="A0A8S2D3D5"/>
<comment type="catalytic activity">
    <reaction evidence="6">
        <text>octanoate + ATP + CoA = octanoyl-CoA + AMP + diphosphate</text>
        <dbReference type="Rhea" id="RHEA:33631"/>
        <dbReference type="ChEBI" id="CHEBI:25646"/>
        <dbReference type="ChEBI" id="CHEBI:30616"/>
        <dbReference type="ChEBI" id="CHEBI:33019"/>
        <dbReference type="ChEBI" id="CHEBI:57287"/>
        <dbReference type="ChEBI" id="CHEBI:57386"/>
        <dbReference type="ChEBI" id="CHEBI:456215"/>
    </reaction>
</comment>
<evidence type="ECO:0000256" key="4">
    <source>
        <dbReference type="ARBA" id="ARBA00039009"/>
    </source>
</evidence>
<evidence type="ECO:0000313" key="10">
    <source>
        <dbReference type="EMBL" id="CAF0833723.1"/>
    </source>
</evidence>
<evidence type="ECO:0000256" key="6">
    <source>
        <dbReference type="ARBA" id="ARBA00047319"/>
    </source>
</evidence>
<dbReference type="PROSITE" id="PS00455">
    <property type="entry name" value="AMP_BINDING"/>
    <property type="match status" value="1"/>
</dbReference>
<dbReference type="Gene3D" id="3.40.50.980">
    <property type="match status" value="2"/>
</dbReference>
<organism evidence="10 12">
    <name type="scientific">Didymodactylos carnosus</name>
    <dbReference type="NCBI Taxonomy" id="1234261"/>
    <lineage>
        <taxon>Eukaryota</taxon>
        <taxon>Metazoa</taxon>
        <taxon>Spiralia</taxon>
        <taxon>Gnathifera</taxon>
        <taxon>Rotifera</taxon>
        <taxon>Eurotatoria</taxon>
        <taxon>Bdelloidea</taxon>
        <taxon>Philodinida</taxon>
        <taxon>Philodinidae</taxon>
        <taxon>Didymodactylos</taxon>
    </lineage>
</organism>
<gene>
    <name evidence="10" type="ORF">OVA965_LOCUS6279</name>
    <name evidence="11" type="ORF">TMI583_LOCUS6275</name>
</gene>
<reference evidence="10" key="1">
    <citation type="submission" date="2021-02" db="EMBL/GenBank/DDBJ databases">
        <authorList>
            <person name="Nowell W R."/>
        </authorList>
    </citation>
    <scope>NUCLEOTIDE SEQUENCE</scope>
</reference>
<evidence type="ECO:0000313" key="11">
    <source>
        <dbReference type="EMBL" id="CAF3618416.1"/>
    </source>
</evidence>
<dbReference type="Gene3D" id="3.30.300.30">
    <property type="match status" value="1"/>
</dbReference>
<dbReference type="Pfam" id="PF00501">
    <property type="entry name" value="AMP-binding"/>
    <property type="match status" value="1"/>
</dbReference>
<proteinExistence type="inferred from homology"/>
<dbReference type="InterPro" id="IPR020845">
    <property type="entry name" value="AMP-binding_CS"/>
</dbReference>
<dbReference type="Proteomes" id="UP000677228">
    <property type="component" value="Unassembled WGS sequence"/>
</dbReference>
<dbReference type="Proteomes" id="UP000682733">
    <property type="component" value="Unassembled WGS sequence"/>
</dbReference>
<evidence type="ECO:0000256" key="1">
    <source>
        <dbReference type="ARBA" id="ARBA00006432"/>
    </source>
</evidence>
<dbReference type="EC" id="6.2.1.2" evidence="4"/>
<dbReference type="PANTHER" id="PTHR43201:SF5">
    <property type="entry name" value="MEDIUM-CHAIN ACYL-COA LIGASE ACSF2, MITOCHONDRIAL"/>
    <property type="match status" value="1"/>
</dbReference>
<evidence type="ECO:0000256" key="3">
    <source>
        <dbReference type="ARBA" id="ARBA00037247"/>
    </source>
</evidence>
<dbReference type="InterPro" id="IPR045851">
    <property type="entry name" value="AMP-bd_C_sf"/>
</dbReference>
<dbReference type="SUPFAM" id="SSF56801">
    <property type="entry name" value="Acetyl-CoA synthetase-like"/>
    <property type="match status" value="1"/>
</dbReference>
<dbReference type="Pfam" id="PF13193">
    <property type="entry name" value="AMP-binding_C"/>
    <property type="match status" value="1"/>
</dbReference>
<evidence type="ECO:0000259" key="8">
    <source>
        <dbReference type="Pfam" id="PF00501"/>
    </source>
</evidence>
<keyword evidence="2" id="KW-0436">Ligase</keyword>
<feature type="domain" description="AMP-binding enzyme C-terminal" evidence="9">
    <location>
        <begin position="474"/>
        <end position="550"/>
    </location>
</feature>
<dbReference type="CDD" id="cd05917">
    <property type="entry name" value="FACL_like_2"/>
    <property type="match status" value="1"/>
</dbReference>
<evidence type="ECO:0000256" key="7">
    <source>
        <dbReference type="ARBA" id="ARBA00048277"/>
    </source>
</evidence>
<comment type="catalytic activity">
    <reaction evidence="7">
        <text>a medium-chain fatty acid + ATP + CoA = a medium-chain fatty acyl-CoA + AMP + diphosphate</text>
        <dbReference type="Rhea" id="RHEA:48340"/>
        <dbReference type="ChEBI" id="CHEBI:30616"/>
        <dbReference type="ChEBI" id="CHEBI:33019"/>
        <dbReference type="ChEBI" id="CHEBI:57287"/>
        <dbReference type="ChEBI" id="CHEBI:59558"/>
        <dbReference type="ChEBI" id="CHEBI:90546"/>
        <dbReference type="ChEBI" id="CHEBI:456215"/>
        <dbReference type="EC" id="6.2.1.2"/>
    </reaction>
</comment>
<comment type="caution">
    <text evidence="10">The sequence shown here is derived from an EMBL/GenBank/DDBJ whole genome shotgun (WGS) entry which is preliminary data.</text>
</comment>
<dbReference type="Gene3D" id="2.30.38.10">
    <property type="entry name" value="Luciferase, Domain 3"/>
    <property type="match status" value="1"/>
</dbReference>
<evidence type="ECO:0000313" key="12">
    <source>
        <dbReference type="Proteomes" id="UP000677228"/>
    </source>
</evidence>
<dbReference type="EMBL" id="CAJOBA010001867">
    <property type="protein sequence ID" value="CAF3618416.1"/>
    <property type="molecule type" value="Genomic_DNA"/>
</dbReference>
<dbReference type="FunFam" id="3.40.50.12780:FF:000003">
    <property type="entry name" value="Long-chain-fatty-acid--CoA ligase FadD"/>
    <property type="match status" value="1"/>
</dbReference>
<dbReference type="EMBL" id="CAJNOK010001867">
    <property type="protein sequence ID" value="CAF0833723.1"/>
    <property type="molecule type" value="Genomic_DNA"/>
</dbReference>
<dbReference type="FunFam" id="3.30.300.30:FF:000008">
    <property type="entry name" value="2,3-dihydroxybenzoate-AMP ligase"/>
    <property type="match status" value="1"/>
</dbReference>
<sequence length="571" mass="65247">MLQEGCMVEKNFWYKKCAQWPTARGSSPQNLLSYSHGASTVPLLGETIGENLRKTTQKFPKRDALIVISQNYRANYEQLWHEITMVAKGLLYLGVRKGDRIGIWSPNRYEWVVTQYAIARIGAILVSINPSYRINELKYVLNQSGIKLVIAPKCYRTSEYEQLLHQVKSDCHNLEKIIILENDWNHLITLGNKVSDEELDQIESHLQFDDPVNIQYTSGTTGYPKGVTLSHHNILNNGFFTGKRFNFSENDRICIQVPFYHCSGMVMGNITCTSIGACIIVPSETFDAEKVMKTVQEEKCTSLSGVPTMFISQLEHKNFHKYDFSSVRVGVMGGSTCPTETLMQIKNKMNIKEFGTCYGSTETSPVITQTFVNDSLEKRTTTAGKAHDHVEIKIVHPETGEILRRGEVGEVCTRGYHVMMGYWNNTEETMKTIDQSRWLHTGDLGTMDSEGYLNIVGRIKEMIIRGGENIYPKEIEEFLRKHPLISDVQVIGVPSRIYGEEVMAWIKLKSNSIQISEKELNDFCKNQISHYKIPKYWKFIQEFPMTVTGKIRKGEMKEISVQELNLKNEKV</sequence>
<name>A0A8S2D3D5_9BILA</name>
<comment type="similarity">
    <text evidence="1">Belongs to the ATP-dependent AMP-binding enzyme family.</text>
</comment>